<name>A0AAD9FR90_PAPLA</name>
<feature type="chain" id="PRO_5042111986" description="Peptidase C39-like domain-containing protein" evidence="1">
    <location>
        <begin position="21"/>
        <end position="266"/>
    </location>
</feature>
<keyword evidence="1" id="KW-0732">Signal</keyword>
<feature type="signal peptide" evidence="1">
    <location>
        <begin position="1"/>
        <end position="20"/>
    </location>
</feature>
<comment type="caution">
    <text evidence="2">The sequence shown here is derived from an EMBL/GenBank/DDBJ whole genome shotgun (WGS) entry which is preliminary data.</text>
</comment>
<evidence type="ECO:0008006" key="4">
    <source>
        <dbReference type="Google" id="ProtNLM"/>
    </source>
</evidence>
<evidence type="ECO:0000313" key="3">
    <source>
        <dbReference type="Proteomes" id="UP001182556"/>
    </source>
</evidence>
<accession>A0AAD9FR90</accession>
<sequence length="266" mass="29174">MRHLTPLAFAILGFVSPSRSTSSHEDAHEARTIQGGGGAFYGPSGLPECGDMKQFELPDSWLLTGACALIRQNARKFTQHFIVTDYADKEQKVAQQARVLLTDMVGKPFDIGVSFDTATKTQLVPADHPWWSGAMRIGVHQMFLDGGKVEGANHDHLLPATGTRGLEYLTGMAGEETPTKGLSRDAFIDILKKAADTPIILATDATTKKVLRLEHAYTVMDYKDEKTVSIWDPETSVNEEHTVDDLIADAISFEHLAGFYNWGKGP</sequence>
<organism evidence="2 3">
    <name type="scientific">Papiliotrema laurentii</name>
    <name type="common">Cryptococcus laurentii</name>
    <dbReference type="NCBI Taxonomy" id="5418"/>
    <lineage>
        <taxon>Eukaryota</taxon>
        <taxon>Fungi</taxon>
        <taxon>Dikarya</taxon>
        <taxon>Basidiomycota</taxon>
        <taxon>Agaricomycotina</taxon>
        <taxon>Tremellomycetes</taxon>
        <taxon>Tremellales</taxon>
        <taxon>Rhynchogastremaceae</taxon>
        <taxon>Papiliotrema</taxon>
    </lineage>
</organism>
<reference evidence="2" key="1">
    <citation type="submission" date="2023-02" db="EMBL/GenBank/DDBJ databases">
        <title>Identification and recombinant expression of a fungal hydrolase from Papiliotrema laurentii that hydrolyzes apple cutin and clears colloidal polyester polyurethane.</title>
        <authorList>
            <consortium name="DOE Joint Genome Institute"/>
            <person name="Roman V.A."/>
            <person name="Bojanowski C."/>
            <person name="Crable B.R."/>
            <person name="Wagner D.N."/>
            <person name="Hung C.S."/>
            <person name="Nadeau L.J."/>
            <person name="Schratz L."/>
            <person name="Haridas S."/>
            <person name="Pangilinan J."/>
            <person name="Lipzen A."/>
            <person name="Na H."/>
            <person name="Yan M."/>
            <person name="Ng V."/>
            <person name="Grigoriev I.V."/>
            <person name="Spatafora J.W."/>
            <person name="Barlow D."/>
            <person name="Biffinger J."/>
            <person name="Kelley-Loughnane N."/>
            <person name="Varaljay V.A."/>
            <person name="Crookes-Goodson W.J."/>
        </authorList>
    </citation>
    <scope>NUCLEOTIDE SEQUENCE</scope>
    <source>
        <strain evidence="2">5307AH</strain>
    </source>
</reference>
<dbReference type="Proteomes" id="UP001182556">
    <property type="component" value="Unassembled WGS sequence"/>
</dbReference>
<dbReference type="EMBL" id="JAODAN010000004">
    <property type="protein sequence ID" value="KAK1924716.1"/>
    <property type="molecule type" value="Genomic_DNA"/>
</dbReference>
<keyword evidence="3" id="KW-1185">Reference proteome</keyword>
<dbReference type="AlphaFoldDB" id="A0AAD9FR90"/>
<evidence type="ECO:0000256" key="1">
    <source>
        <dbReference type="SAM" id="SignalP"/>
    </source>
</evidence>
<dbReference type="SUPFAM" id="SSF54001">
    <property type="entry name" value="Cysteine proteinases"/>
    <property type="match status" value="1"/>
</dbReference>
<gene>
    <name evidence="2" type="ORF">DB88DRAFT_539524</name>
</gene>
<evidence type="ECO:0000313" key="2">
    <source>
        <dbReference type="EMBL" id="KAK1924716.1"/>
    </source>
</evidence>
<proteinExistence type="predicted"/>
<dbReference type="InterPro" id="IPR038765">
    <property type="entry name" value="Papain-like_cys_pep_sf"/>
</dbReference>
<protein>
    <recommendedName>
        <fullName evidence="4">Peptidase C39-like domain-containing protein</fullName>
    </recommendedName>
</protein>